<organism evidence="11 12">
    <name type="scientific">Hoeflea phototrophica (strain DSM 17068 / NCIMB 14078 / DFL-43)</name>
    <dbReference type="NCBI Taxonomy" id="411684"/>
    <lineage>
        <taxon>Bacteria</taxon>
        <taxon>Pseudomonadati</taxon>
        <taxon>Pseudomonadota</taxon>
        <taxon>Alphaproteobacteria</taxon>
        <taxon>Hyphomicrobiales</taxon>
        <taxon>Rhizobiaceae</taxon>
        <taxon>Hoeflea</taxon>
    </lineage>
</organism>
<comment type="caution">
    <text evidence="11">The sequence shown here is derived from an EMBL/GenBank/DDBJ whole genome shotgun (WGS) entry which is preliminary data.</text>
</comment>
<comment type="subcellular location">
    <subcellularLocation>
        <location evidence="1 9">Cell inner membrane</location>
        <topology evidence="1 9">Multi-pass membrane protein</topology>
    </subcellularLocation>
</comment>
<keyword evidence="3" id="KW-1003">Cell membrane</keyword>
<evidence type="ECO:0000256" key="4">
    <source>
        <dbReference type="ARBA" id="ARBA00022519"/>
    </source>
</evidence>
<feature type="transmembrane region" description="Helical" evidence="9">
    <location>
        <begin position="140"/>
        <end position="161"/>
    </location>
</feature>
<evidence type="ECO:0000256" key="5">
    <source>
        <dbReference type="ARBA" id="ARBA00022692"/>
    </source>
</evidence>
<feature type="transmembrane region" description="Helical" evidence="9">
    <location>
        <begin position="96"/>
        <end position="115"/>
    </location>
</feature>
<evidence type="ECO:0000256" key="8">
    <source>
        <dbReference type="ARBA" id="ARBA00038436"/>
    </source>
</evidence>
<dbReference type="Pfam" id="PF04290">
    <property type="entry name" value="DctQ"/>
    <property type="match status" value="1"/>
</dbReference>
<keyword evidence="7 9" id="KW-0472">Membrane</keyword>
<feature type="transmembrane region" description="Helical" evidence="9">
    <location>
        <begin position="58"/>
        <end position="75"/>
    </location>
</feature>
<comment type="subunit">
    <text evidence="9">The complex comprises the extracytoplasmic solute receptor protein and the two transmembrane proteins.</text>
</comment>
<dbReference type="InterPro" id="IPR007387">
    <property type="entry name" value="TRAP_DctQ"/>
</dbReference>
<evidence type="ECO:0000256" key="9">
    <source>
        <dbReference type="RuleBase" id="RU369079"/>
    </source>
</evidence>
<evidence type="ECO:0000256" key="1">
    <source>
        <dbReference type="ARBA" id="ARBA00004429"/>
    </source>
</evidence>
<dbReference type="PANTHER" id="PTHR35011:SF2">
    <property type="entry name" value="2,3-DIKETO-L-GULONATE TRAP TRANSPORTER SMALL PERMEASE PROTEIN YIAM"/>
    <property type="match status" value="1"/>
</dbReference>
<comment type="similarity">
    <text evidence="8 9">Belongs to the TRAP transporter small permease family.</text>
</comment>
<evidence type="ECO:0000313" key="11">
    <source>
        <dbReference type="EMBL" id="EDQ33095.1"/>
    </source>
</evidence>
<feature type="domain" description="Tripartite ATP-independent periplasmic transporters DctQ component" evidence="10">
    <location>
        <begin position="35"/>
        <end position="165"/>
    </location>
</feature>
<gene>
    <name evidence="11" type="ORF">HPDFL43_16506</name>
</gene>
<dbReference type="Proteomes" id="UP000004291">
    <property type="component" value="Chromosome"/>
</dbReference>
<evidence type="ECO:0000259" key="10">
    <source>
        <dbReference type="Pfam" id="PF04290"/>
    </source>
</evidence>
<feature type="transmembrane region" description="Helical" evidence="9">
    <location>
        <begin position="21"/>
        <end position="42"/>
    </location>
</feature>
<sequence length="185" mass="20149">MTDETQRHTGFGVRIMNVVEAVVSWGSGLALLGATLTIFFNASGRYLIGWSFLGGEELARLLTVWITFVGTFVLVRREGHVNIDLLLRAVGPQMQRFFRGAGALIGILVMIYLASSSYDLTAFSFGSGQMGTTLPVPRGLFFLPVLVGALLMMVAFAEIFWRAITDTLPPLVDLGTDADEQKADI</sequence>
<evidence type="ECO:0000313" key="12">
    <source>
        <dbReference type="Proteomes" id="UP000004291"/>
    </source>
</evidence>
<dbReference type="STRING" id="411684.HPDFL43_16506"/>
<proteinExistence type="inferred from homology"/>
<protein>
    <recommendedName>
        <fullName evidence="9">TRAP transporter small permease protein</fullName>
    </recommendedName>
</protein>
<dbReference type="HOGENOM" id="CLU_086356_3_6_5"/>
<keyword evidence="4 9" id="KW-0997">Cell inner membrane</keyword>
<keyword evidence="2 9" id="KW-0813">Transport</keyword>
<dbReference type="PANTHER" id="PTHR35011">
    <property type="entry name" value="2,3-DIKETO-L-GULONATE TRAP TRANSPORTER SMALL PERMEASE PROTEIN YIAM"/>
    <property type="match status" value="1"/>
</dbReference>
<reference evidence="11 12" key="1">
    <citation type="submission" date="2007-10" db="EMBL/GenBank/DDBJ databases">
        <authorList>
            <person name="Wagner-Dobler I."/>
            <person name="Ferriera S."/>
            <person name="Johnson J."/>
            <person name="Kravitz S."/>
            <person name="Beeson K."/>
            <person name="Sutton G."/>
            <person name="Rogers Y.-H."/>
            <person name="Friedman R."/>
            <person name="Frazier M."/>
            <person name="Venter J.C."/>
        </authorList>
    </citation>
    <scope>NUCLEOTIDE SEQUENCE [LARGE SCALE GENOMIC DNA]</scope>
    <source>
        <strain evidence="11 12">DFL-43</strain>
    </source>
</reference>
<evidence type="ECO:0000256" key="7">
    <source>
        <dbReference type="ARBA" id="ARBA00023136"/>
    </source>
</evidence>
<evidence type="ECO:0000256" key="2">
    <source>
        <dbReference type="ARBA" id="ARBA00022448"/>
    </source>
</evidence>
<dbReference type="GO" id="GO:0015740">
    <property type="term" value="P:C4-dicarboxylate transport"/>
    <property type="evidence" value="ECO:0007669"/>
    <property type="project" value="TreeGrafter"/>
</dbReference>
<dbReference type="InterPro" id="IPR055348">
    <property type="entry name" value="DctQ"/>
</dbReference>
<dbReference type="eggNOG" id="COG3090">
    <property type="taxonomic scope" value="Bacteria"/>
</dbReference>
<keyword evidence="5 9" id="KW-0812">Transmembrane</keyword>
<dbReference type="GO" id="GO:0005886">
    <property type="term" value="C:plasma membrane"/>
    <property type="evidence" value="ECO:0007669"/>
    <property type="project" value="UniProtKB-SubCell"/>
</dbReference>
<keyword evidence="12" id="KW-1185">Reference proteome</keyword>
<evidence type="ECO:0000256" key="3">
    <source>
        <dbReference type="ARBA" id="ARBA00022475"/>
    </source>
</evidence>
<dbReference type="GO" id="GO:0022857">
    <property type="term" value="F:transmembrane transporter activity"/>
    <property type="evidence" value="ECO:0007669"/>
    <property type="project" value="UniProtKB-UniRule"/>
</dbReference>
<dbReference type="EMBL" id="ABIA03000004">
    <property type="protein sequence ID" value="EDQ33095.1"/>
    <property type="molecule type" value="Genomic_DNA"/>
</dbReference>
<comment type="function">
    <text evidence="9">Part of the tripartite ATP-independent periplasmic (TRAP) transport system.</text>
</comment>
<evidence type="ECO:0000256" key="6">
    <source>
        <dbReference type="ARBA" id="ARBA00022989"/>
    </source>
</evidence>
<dbReference type="OrthoDB" id="7843639at2"/>
<accession>A9D7K3</accession>
<keyword evidence="6 9" id="KW-1133">Transmembrane helix</keyword>
<dbReference type="RefSeq" id="WP_007199052.1">
    <property type="nucleotide sequence ID" value="NZ_CM002917.1"/>
</dbReference>
<reference evidence="11 12" key="2">
    <citation type="submission" date="2012-06" db="EMBL/GenBank/DDBJ databases">
        <authorList>
            <person name="Fiebig A."/>
        </authorList>
    </citation>
    <scope>NUCLEOTIDE SEQUENCE [LARGE SCALE GENOMIC DNA]</scope>
    <source>
        <strain evidence="11 12">DFL-43</strain>
    </source>
</reference>
<dbReference type="AlphaFoldDB" id="A9D7K3"/>
<name>A9D7K3_HOEPD</name>